<keyword evidence="16" id="KW-1185">Reference proteome</keyword>
<evidence type="ECO:0000256" key="6">
    <source>
        <dbReference type="ARBA" id="ARBA00022692"/>
    </source>
</evidence>
<comment type="subcellular location">
    <subcellularLocation>
        <location evidence="2">Cell membrane</location>
    </subcellularLocation>
</comment>
<keyword evidence="7 15" id="KW-0418">Kinase</keyword>
<dbReference type="EC" id="2.7.13.3" evidence="3"/>
<feature type="compositionally biased region" description="Low complexity" evidence="11">
    <location>
        <begin position="562"/>
        <end position="580"/>
    </location>
</feature>
<feature type="domain" description="HAMP" evidence="14">
    <location>
        <begin position="219"/>
        <end position="272"/>
    </location>
</feature>
<dbReference type="SMART" id="SM00387">
    <property type="entry name" value="HATPase_c"/>
    <property type="match status" value="1"/>
</dbReference>
<dbReference type="Proteomes" id="UP000315677">
    <property type="component" value="Unassembled WGS sequence"/>
</dbReference>
<dbReference type="GO" id="GO:0000155">
    <property type="term" value="F:phosphorelay sensor kinase activity"/>
    <property type="evidence" value="ECO:0007669"/>
    <property type="project" value="InterPro"/>
</dbReference>
<protein>
    <recommendedName>
        <fullName evidence="3">histidine kinase</fullName>
        <ecNumber evidence="3">2.7.13.3</ecNumber>
    </recommendedName>
</protein>
<comment type="caution">
    <text evidence="15">The sequence shown here is derived from an EMBL/GenBank/DDBJ whole genome shotgun (WGS) entry which is preliminary data.</text>
</comment>
<keyword evidence="5" id="KW-0808">Transferase</keyword>
<evidence type="ECO:0000256" key="1">
    <source>
        <dbReference type="ARBA" id="ARBA00000085"/>
    </source>
</evidence>
<feature type="compositionally biased region" description="Basic and acidic residues" evidence="11">
    <location>
        <begin position="819"/>
        <end position="829"/>
    </location>
</feature>
<evidence type="ECO:0000256" key="4">
    <source>
        <dbReference type="ARBA" id="ARBA00022553"/>
    </source>
</evidence>
<accession>A0A543E2N2</accession>
<dbReference type="SUPFAM" id="SSF158472">
    <property type="entry name" value="HAMP domain-like"/>
    <property type="match status" value="1"/>
</dbReference>
<dbReference type="Pfam" id="PF02518">
    <property type="entry name" value="HATPase_c"/>
    <property type="match status" value="1"/>
</dbReference>
<dbReference type="InterPro" id="IPR003661">
    <property type="entry name" value="HisK_dim/P_dom"/>
</dbReference>
<feature type="region of interest" description="Disordered" evidence="11">
    <location>
        <begin position="120"/>
        <end position="140"/>
    </location>
</feature>
<dbReference type="SUPFAM" id="SSF55874">
    <property type="entry name" value="ATPase domain of HSP90 chaperone/DNA topoisomerase II/histidine kinase"/>
    <property type="match status" value="1"/>
</dbReference>
<proteinExistence type="predicted"/>
<feature type="compositionally biased region" description="Basic and acidic residues" evidence="11">
    <location>
        <begin position="621"/>
        <end position="632"/>
    </location>
</feature>
<keyword evidence="10 12" id="KW-0472">Membrane</keyword>
<evidence type="ECO:0000256" key="7">
    <source>
        <dbReference type="ARBA" id="ARBA00022777"/>
    </source>
</evidence>
<dbReference type="PROSITE" id="PS50885">
    <property type="entry name" value="HAMP"/>
    <property type="match status" value="1"/>
</dbReference>
<dbReference type="Gene3D" id="6.10.340.10">
    <property type="match status" value="1"/>
</dbReference>
<dbReference type="InterPro" id="IPR003594">
    <property type="entry name" value="HATPase_dom"/>
</dbReference>
<dbReference type="CDD" id="cd06225">
    <property type="entry name" value="HAMP"/>
    <property type="match status" value="1"/>
</dbReference>
<feature type="transmembrane region" description="Helical" evidence="12">
    <location>
        <begin position="195"/>
        <end position="217"/>
    </location>
</feature>
<organism evidence="15 16">
    <name type="scientific">Pseudonocardia kunmingensis</name>
    <dbReference type="NCBI Taxonomy" id="630975"/>
    <lineage>
        <taxon>Bacteria</taxon>
        <taxon>Bacillati</taxon>
        <taxon>Actinomycetota</taxon>
        <taxon>Actinomycetes</taxon>
        <taxon>Pseudonocardiales</taxon>
        <taxon>Pseudonocardiaceae</taxon>
        <taxon>Pseudonocardia</taxon>
    </lineage>
</organism>
<dbReference type="CDD" id="cd00075">
    <property type="entry name" value="HATPase"/>
    <property type="match status" value="1"/>
</dbReference>
<name>A0A543E2N2_9PSEU</name>
<gene>
    <name evidence="15" type="ORF">FB558_2646</name>
</gene>
<dbReference type="InterPro" id="IPR036890">
    <property type="entry name" value="HATPase_C_sf"/>
</dbReference>
<dbReference type="InterPro" id="IPR004358">
    <property type="entry name" value="Sig_transdc_His_kin-like_C"/>
</dbReference>
<dbReference type="Pfam" id="PF00672">
    <property type="entry name" value="HAMP"/>
    <property type="match status" value="1"/>
</dbReference>
<feature type="compositionally biased region" description="Pro residues" evidence="11">
    <location>
        <begin position="691"/>
        <end position="711"/>
    </location>
</feature>
<reference evidence="15 16" key="1">
    <citation type="submission" date="2019-06" db="EMBL/GenBank/DDBJ databases">
        <title>Sequencing the genomes of 1000 actinobacteria strains.</title>
        <authorList>
            <person name="Klenk H.-P."/>
        </authorList>
    </citation>
    <scope>NUCLEOTIDE SEQUENCE [LARGE SCALE GENOMIC DNA]</scope>
    <source>
        <strain evidence="15 16">DSM 45301</strain>
    </source>
</reference>
<dbReference type="InterPro" id="IPR036097">
    <property type="entry name" value="HisK_dim/P_sf"/>
</dbReference>
<feature type="region of interest" description="Disordered" evidence="11">
    <location>
        <begin position="486"/>
        <end position="871"/>
    </location>
</feature>
<dbReference type="GO" id="GO:0005886">
    <property type="term" value="C:plasma membrane"/>
    <property type="evidence" value="ECO:0007669"/>
    <property type="project" value="UniProtKB-SubCell"/>
</dbReference>
<dbReference type="PANTHER" id="PTHR45436">
    <property type="entry name" value="SENSOR HISTIDINE KINASE YKOH"/>
    <property type="match status" value="1"/>
</dbReference>
<feature type="compositionally biased region" description="Pro residues" evidence="11">
    <location>
        <begin position="669"/>
        <end position="682"/>
    </location>
</feature>
<dbReference type="Gene3D" id="3.30.565.10">
    <property type="entry name" value="Histidine kinase-like ATPase, C-terminal domain"/>
    <property type="match status" value="1"/>
</dbReference>
<dbReference type="InterPro" id="IPR003660">
    <property type="entry name" value="HAMP_dom"/>
</dbReference>
<feature type="compositionally biased region" description="Low complexity" evidence="11">
    <location>
        <begin position="595"/>
        <end position="620"/>
    </location>
</feature>
<dbReference type="Pfam" id="PF00512">
    <property type="entry name" value="HisKA"/>
    <property type="match status" value="1"/>
</dbReference>
<feature type="compositionally biased region" description="Basic and acidic residues" evidence="11">
    <location>
        <begin position="649"/>
        <end position="664"/>
    </location>
</feature>
<keyword evidence="8 12" id="KW-1133">Transmembrane helix</keyword>
<feature type="compositionally biased region" description="Polar residues" evidence="11">
    <location>
        <begin position="582"/>
        <end position="594"/>
    </location>
</feature>
<evidence type="ECO:0000259" key="13">
    <source>
        <dbReference type="PROSITE" id="PS50109"/>
    </source>
</evidence>
<evidence type="ECO:0000313" key="15">
    <source>
        <dbReference type="EMBL" id="TQM15852.1"/>
    </source>
</evidence>
<evidence type="ECO:0000256" key="2">
    <source>
        <dbReference type="ARBA" id="ARBA00004236"/>
    </source>
</evidence>
<dbReference type="SMART" id="SM00388">
    <property type="entry name" value="HisKA"/>
    <property type="match status" value="1"/>
</dbReference>
<dbReference type="PRINTS" id="PR00344">
    <property type="entry name" value="BCTRLSENSOR"/>
</dbReference>
<dbReference type="CDD" id="cd00082">
    <property type="entry name" value="HisKA"/>
    <property type="match status" value="1"/>
</dbReference>
<dbReference type="Gene3D" id="1.10.287.130">
    <property type="match status" value="1"/>
</dbReference>
<comment type="catalytic activity">
    <reaction evidence="1">
        <text>ATP + protein L-histidine = ADP + protein N-phospho-L-histidine.</text>
        <dbReference type="EC" id="2.7.13.3"/>
    </reaction>
</comment>
<keyword evidence="6 12" id="KW-0812">Transmembrane</keyword>
<sequence length="871" mass="89239">MLSAGTGSLAYPVGMPRPLGWLRARMGVRAVSALSAAVVVALALLVAGAALLLLVQQSLRASVQAEAEQQAGLIATRLDQNWQGEANENAREALSALTRESDDLAQVVVEYGDTPQRTLEAGTDPLGGYRDGTPMSDIRPDDGETVVRTDVPVRKVDGSVVDTVLVAIAGQSAGNDVVVLYAAPLTVVDHTTGTLLFYLLCGVPLLIVVAGLTTYLFSGRALRPVEAIRAQVAEMTEKDLGQRVPVPRARDEVGRLAETMNAMIARLQDAQGVQRRFVADASHELRSPLATIATGLELMQSGTVDRSTITALRGETTRLNKLVEALILLARADERGLQPRREEVDLDEVAEGERGRPADGKVVAEVRTVPVRVVGDRGQLARVVRNLVDNARRHARSRVLVTVRQDADAAVLEVSDDGPGVPPADRARVFERFVRLDDARARADGGSGLGLAIVAEVVAAHGGRVEVTDAPGGGALFRVRLPVAAAPEPQPDEPPAPAAASAGPAATTRPAPATRPVTAGPPSAATPGPAGPGAPAPSPAPTGKPVPAAAPPATAGAGGKSGPAAGPAGAGTPRPAADPGSPGQTGTPVSSQASDRAGAPAAEDRPAGPADPAPGSAPAAGDREPGRDEPARPTRPGAEGAPDGGARSGDGRAAERPSRGPDRVRRPRPVMPTRPLPLPRPASPRAEAPQGTPPQGTPPQGTPSPGTPPRGVPSRPDPAGAAPPAPRPGGTRPVTRWSAPPWSGSPRPASPWFASPRPGNGRPATEPGSPRPANAERRSPDGSGSGSDRPAPENGRASGVQAGGHPGPAPRPRGGGQRPVRDDEARRDPVTAPYGVPAVPPAEPGPDDEHRPDDERRTSPVPRPQPGSAIR</sequence>
<evidence type="ECO:0000259" key="14">
    <source>
        <dbReference type="PROSITE" id="PS50885"/>
    </source>
</evidence>
<feature type="compositionally biased region" description="Basic and acidic residues" evidence="11">
    <location>
        <begin position="847"/>
        <end position="858"/>
    </location>
</feature>
<dbReference type="InterPro" id="IPR050428">
    <property type="entry name" value="TCS_sensor_his_kinase"/>
</dbReference>
<evidence type="ECO:0000256" key="3">
    <source>
        <dbReference type="ARBA" id="ARBA00012438"/>
    </source>
</evidence>
<dbReference type="SMART" id="SM00304">
    <property type="entry name" value="HAMP"/>
    <property type="match status" value="1"/>
</dbReference>
<evidence type="ECO:0000256" key="9">
    <source>
        <dbReference type="ARBA" id="ARBA00023012"/>
    </source>
</evidence>
<dbReference type="SUPFAM" id="SSF47384">
    <property type="entry name" value="Homodimeric domain of signal transducing histidine kinase"/>
    <property type="match status" value="1"/>
</dbReference>
<evidence type="ECO:0000256" key="5">
    <source>
        <dbReference type="ARBA" id="ARBA00022679"/>
    </source>
</evidence>
<dbReference type="AlphaFoldDB" id="A0A543E2N2"/>
<feature type="transmembrane region" description="Helical" evidence="12">
    <location>
        <begin position="30"/>
        <end position="55"/>
    </location>
</feature>
<dbReference type="PROSITE" id="PS50109">
    <property type="entry name" value="HIS_KIN"/>
    <property type="match status" value="1"/>
</dbReference>
<evidence type="ECO:0000256" key="10">
    <source>
        <dbReference type="ARBA" id="ARBA00023136"/>
    </source>
</evidence>
<dbReference type="InterPro" id="IPR005467">
    <property type="entry name" value="His_kinase_dom"/>
</dbReference>
<feature type="compositionally biased region" description="Pro residues" evidence="11">
    <location>
        <begin position="488"/>
        <end position="497"/>
    </location>
</feature>
<feature type="domain" description="Histidine kinase" evidence="13">
    <location>
        <begin position="280"/>
        <end position="485"/>
    </location>
</feature>
<dbReference type="PANTHER" id="PTHR45436:SF5">
    <property type="entry name" value="SENSOR HISTIDINE KINASE TRCS"/>
    <property type="match status" value="1"/>
</dbReference>
<feature type="compositionally biased region" description="Pro residues" evidence="11">
    <location>
        <begin position="529"/>
        <end position="550"/>
    </location>
</feature>
<keyword evidence="9" id="KW-0902">Two-component regulatory system</keyword>
<keyword evidence="4" id="KW-0597">Phosphoprotein</keyword>
<evidence type="ECO:0000313" key="16">
    <source>
        <dbReference type="Proteomes" id="UP000315677"/>
    </source>
</evidence>
<evidence type="ECO:0000256" key="8">
    <source>
        <dbReference type="ARBA" id="ARBA00022989"/>
    </source>
</evidence>
<evidence type="ECO:0000256" key="12">
    <source>
        <dbReference type="SAM" id="Phobius"/>
    </source>
</evidence>
<feature type="compositionally biased region" description="Low complexity" evidence="11">
    <location>
        <begin position="498"/>
        <end position="528"/>
    </location>
</feature>
<evidence type="ECO:0000256" key="11">
    <source>
        <dbReference type="SAM" id="MobiDB-lite"/>
    </source>
</evidence>
<dbReference type="EMBL" id="VFPA01000001">
    <property type="protein sequence ID" value="TQM15852.1"/>
    <property type="molecule type" value="Genomic_DNA"/>
</dbReference>